<reference evidence="2" key="1">
    <citation type="journal article" date="2013" name="Nat. Commun.">
        <title>Whole-genome sequencing of Oryza brachyantha reveals mechanisms underlying Oryza genome evolution.</title>
        <authorList>
            <person name="Chen J."/>
            <person name="Huang Q."/>
            <person name="Gao D."/>
            <person name="Wang J."/>
            <person name="Lang Y."/>
            <person name="Liu T."/>
            <person name="Li B."/>
            <person name="Bai Z."/>
            <person name="Luis Goicoechea J."/>
            <person name="Liang C."/>
            <person name="Chen C."/>
            <person name="Zhang W."/>
            <person name="Sun S."/>
            <person name="Liao Y."/>
            <person name="Zhang X."/>
            <person name="Yang L."/>
            <person name="Song C."/>
            <person name="Wang M."/>
            <person name="Shi J."/>
            <person name="Liu G."/>
            <person name="Liu J."/>
            <person name="Zhou H."/>
            <person name="Zhou W."/>
            <person name="Yu Q."/>
            <person name="An N."/>
            <person name="Chen Y."/>
            <person name="Cai Q."/>
            <person name="Wang B."/>
            <person name="Liu B."/>
            <person name="Min J."/>
            <person name="Huang Y."/>
            <person name="Wu H."/>
            <person name="Li Z."/>
            <person name="Zhang Y."/>
            <person name="Yin Y."/>
            <person name="Song W."/>
            <person name="Jiang J."/>
            <person name="Jackson S.A."/>
            <person name="Wing R.A."/>
            <person name="Wang J."/>
            <person name="Chen M."/>
        </authorList>
    </citation>
    <scope>NUCLEOTIDE SEQUENCE [LARGE SCALE GENOMIC DNA]</scope>
    <source>
        <strain evidence="2">cv. IRGC 101232</strain>
    </source>
</reference>
<evidence type="ECO:0000256" key="1">
    <source>
        <dbReference type="SAM" id="MobiDB-lite"/>
    </source>
</evidence>
<dbReference type="EnsemblPlants" id="OB11G16150.1">
    <property type="protein sequence ID" value="OB11G16150.1"/>
    <property type="gene ID" value="OB11G16150"/>
</dbReference>
<proteinExistence type="predicted"/>
<protein>
    <submittedName>
        <fullName evidence="2">Uncharacterized protein</fullName>
    </submittedName>
</protein>
<name>J3N729_ORYBR</name>
<organism evidence="2">
    <name type="scientific">Oryza brachyantha</name>
    <name type="common">malo sina</name>
    <dbReference type="NCBI Taxonomy" id="4533"/>
    <lineage>
        <taxon>Eukaryota</taxon>
        <taxon>Viridiplantae</taxon>
        <taxon>Streptophyta</taxon>
        <taxon>Embryophyta</taxon>
        <taxon>Tracheophyta</taxon>
        <taxon>Spermatophyta</taxon>
        <taxon>Magnoliopsida</taxon>
        <taxon>Liliopsida</taxon>
        <taxon>Poales</taxon>
        <taxon>Poaceae</taxon>
        <taxon>BOP clade</taxon>
        <taxon>Oryzoideae</taxon>
        <taxon>Oryzeae</taxon>
        <taxon>Oryzinae</taxon>
        <taxon>Oryza</taxon>
    </lineage>
</organism>
<accession>J3N729</accession>
<evidence type="ECO:0000313" key="3">
    <source>
        <dbReference type="Proteomes" id="UP000006038"/>
    </source>
</evidence>
<feature type="region of interest" description="Disordered" evidence="1">
    <location>
        <begin position="92"/>
        <end position="116"/>
    </location>
</feature>
<feature type="compositionally biased region" description="Low complexity" evidence="1">
    <location>
        <begin position="92"/>
        <end position="105"/>
    </location>
</feature>
<dbReference type="Gramene" id="OB11G16150.1">
    <property type="protein sequence ID" value="OB11G16150.1"/>
    <property type="gene ID" value="OB11G16150"/>
</dbReference>
<reference evidence="2" key="2">
    <citation type="submission" date="2013-04" db="UniProtKB">
        <authorList>
            <consortium name="EnsemblPlants"/>
        </authorList>
    </citation>
    <scope>IDENTIFICATION</scope>
</reference>
<dbReference type="AlphaFoldDB" id="J3N729"/>
<evidence type="ECO:0000313" key="2">
    <source>
        <dbReference type="EnsemblPlants" id="OB11G16150.1"/>
    </source>
</evidence>
<sequence length="116" mass="13445">AWFGLFEQSYNSQEGSILVLYLNSLQLFLSYSYNIRELQTYILASGHRIHRTNVRDTINISRCVPSKQRRRKNKQGSIGTCDIYDARSLHANESWSSSANSSTAERTPGAMWRRRR</sequence>
<keyword evidence="3" id="KW-1185">Reference proteome</keyword>
<dbReference type="HOGENOM" id="CLU_2103140_0_0_1"/>
<dbReference type="Proteomes" id="UP000006038">
    <property type="component" value="Chromosome 11"/>
</dbReference>